<accession>A0A6A4RVT6</accession>
<evidence type="ECO:0000256" key="1">
    <source>
        <dbReference type="ARBA" id="ARBA00004123"/>
    </source>
</evidence>
<dbReference type="GO" id="GO:0030154">
    <property type="term" value="P:cell differentiation"/>
    <property type="evidence" value="ECO:0007669"/>
    <property type="project" value="TreeGrafter"/>
</dbReference>
<dbReference type="GO" id="GO:0004725">
    <property type="term" value="F:protein tyrosine phosphatase activity"/>
    <property type="evidence" value="ECO:0007669"/>
    <property type="project" value="UniProtKB-EC"/>
</dbReference>
<dbReference type="InterPro" id="IPR028472">
    <property type="entry name" value="EYA"/>
</dbReference>
<evidence type="ECO:0000256" key="16">
    <source>
        <dbReference type="SAM" id="MobiDB-lite"/>
    </source>
</evidence>
<protein>
    <recommendedName>
        <fullName evidence="15">Eyes absent homolog</fullName>
        <ecNumber evidence="15">3.1.3.48</ecNumber>
    </recommendedName>
</protein>
<evidence type="ECO:0000313" key="17">
    <source>
        <dbReference type="EMBL" id="KAF0023480.1"/>
    </source>
</evidence>
<dbReference type="Proteomes" id="UP000438429">
    <property type="component" value="Unassembled WGS sequence"/>
</dbReference>
<dbReference type="FunFam" id="3.40.50.12350:FF:000001">
    <property type="entry name" value="Eyes absent homolog"/>
    <property type="match status" value="1"/>
</dbReference>
<evidence type="ECO:0000256" key="4">
    <source>
        <dbReference type="ARBA" id="ARBA00022723"/>
    </source>
</evidence>
<dbReference type="SFLD" id="SFLDG01129">
    <property type="entry name" value="C1.5:_HAD__Beta-PGM__Phosphata"/>
    <property type="match status" value="1"/>
</dbReference>
<evidence type="ECO:0000256" key="10">
    <source>
        <dbReference type="ARBA" id="ARBA00023163"/>
    </source>
</evidence>
<feature type="binding site" evidence="14">
    <location>
        <position position="331"/>
    </location>
    <ligand>
        <name>Mg(2+)</name>
        <dbReference type="ChEBI" id="CHEBI:18420"/>
    </ligand>
</feature>
<keyword evidence="7 15" id="KW-0904">Protein phosphatase</keyword>
<evidence type="ECO:0000256" key="7">
    <source>
        <dbReference type="ARBA" id="ARBA00022912"/>
    </source>
</evidence>
<evidence type="ECO:0000256" key="12">
    <source>
        <dbReference type="ARBA" id="ARBA00051722"/>
    </source>
</evidence>
<feature type="region of interest" description="Disordered" evidence="16">
    <location>
        <begin position="1"/>
        <end position="76"/>
    </location>
</feature>
<dbReference type="PANTHER" id="PTHR10190:SF17">
    <property type="entry name" value="EYES ABSENT HOMOLOG 4"/>
    <property type="match status" value="1"/>
</dbReference>
<dbReference type="GO" id="GO:0046872">
    <property type="term" value="F:metal ion binding"/>
    <property type="evidence" value="ECO:0007669"/>
    <property type="project" value="UniProtKB-KW"/>
</dbReference>
<feature type="region of interest" description="Disordered" evidence="16">
    <location>
        <begin position="266"/>
        <end position="322"/>
    </location>
</feature>
<keyword evidence="10" id="KW-0804">Transcription</keyword>
<dbReference type="GO" id="GO:0045739">
    <property type="term" value="P:positive regulation of DNA repair"/>
    <property type="evidence" value="ECO:0007669"/>
    <property type="project" value="TreeGrafter"/>
</dbReference>
<dbReference type="EC" id="3.1.3.48" evidence="15"/>
<keyword evidence="5 15" id="KW-0378">Hydrolase</keyword>
<gene>
    <name evidence="17" type="ORF">F2P81_024110</name>
</gene>
<keyword evidence="9" id="KW-0010">Activator</keyword>
<evidence type="ECO:0000256" key="3">
    <source>
        <dbReference type="ARBA" id="ARBA00022473"/>
    </source>
</evidence>
<evidence type="ECO:0000256" key="5">
    <source>
        <dbReference type="ARBA" id="ARBA00022801"/>
    </source>
</evidence>
<comment type="catalytic activity">
    <reaction evidence="12 15">
        <text>O-phospho-L-tyrosyl-[protein] + H2O = L-tyrosyl-[protein] + phosphate</text>
        <dbReference type="Rhea" id="RHEA:10684"/>
        <dbReference type="Rhea" id="RHEA-COMP:10136"/>
        <dbReference type="Rhea" id="RHEA-COMP:20101"/>
        <dbReference type="ChEBI" id="CHEBI:15377"/>
        <dbReference type="ChEBI" id="CHEBI:43474"/>
        <dbReference type="ChEBI" id="CHEBI:46858"/>
        <dbReference type="ChEBI" id="CHEBI:61978"/>
        <dbReference type="EC" id="3.1.3.48"/>
    </reaction>
</comment>
<feature type="active site" description="Nucleophile" evidence="13">
    <location>
        <position position="329"/>
    </location>
</feature>
<reference evidence="17 18" key="1">
    <citation type="submission" date="2019-06" db="EMBL/GenBank/DDBJ databases">
        <title>Draft genomes of female and male turbot (Scophthalmus maximus).</title>
        <authorList>
            <person name="Xu H."/>
            <person name="Xu X.-W."/>
            <person name="Shao C."/>
            <person name="Chen S."/>
        </authorList>
    </citation>
    <scope>NUCLEOTIDE SEQUENCE [LARGE SCALE GENOMIC DNA]</scope>
    <source>
        <strain evidence="17">Ysfricsl-2016a</strain>
        <tissue evidence="17">Blood</tissue>
    </source>
</reference>
<dbReference type="Gene3D" id="3.40.50.12350">
    <property type="match status" value="1"/>
</dbReference>
<name>A0A6A4RVT6_SCOMX</name>
<feature type="compositionally biased region" description="Polar residues" evidence="16">
    <location>
        <begin position="47"/>
        <end position="68"/>
    </location>
</feature>
<keyword evidence="4 14" id="KW-0479">Metal-binding</keyword>
<dbReference type="AlphaFoldDB" id="A0A6A4RVT6"/>
<dbReference type="EMBL" id="VEVO01000022">
    <property type="protein sequence ID" value="KAF0023480.1"/>
    <property type="molecule type" value="Genomic_DNA"/>
</dbReference>
<keyword evidence="8 15" id="KW-0805">Transcription regulation</keyword>
<dbReference type="PANTHER" id="PTHR10190">
    <property type="entry name" value="EYES ABSENT"/>
    <property type="match status" value="1"/>
</dbReference>
<dbReference type="GO" id="GO:0005634">
    <property type="term" value="C:nucleus"/>
    <property type="evidence" value="ECO:0007669"/>
    <property type="project" value="UniProtKB-SubCell"/>
</dbReference>
<keyword evidence="3" id="KW-0217">Developmental protein</keyword>
<evidence type="ECO:0000256" key="2">
    <source>
        <dbReference type="ARBA" id="ARBA00010501"/>
    </source>
</evidence>
<dbReference type="GO" id="GO:2001240">
    <property type="term" value="P:negative regulation of extrinsic apoptotic signaling pathway in absence of ligand"/>
    <property type="evidence" value="ECO:0007669"/>
    <property type="project" value="TreeGrafter"/>
</dbReference>
<feature type="binding site" evidence="14">
    <location>
        <position position="557"/>
    </location>
    <ligand>
        <name>Mg(2+)</name>
        <dbReference type="ChEBI" id="CHEBI:18420"/>
    </ligand>
</feature>
<evidence type="ECO:0000256" key="15">
    <source>
        <dbReference type="RuleBase" id="RU362036"/>
    </source>
</evidence>
<evidence type="ECO:0000256" key="13">
    <source>
        <dbReference type="PIRSR" id="PIRSR628472-1"/>
    </source>
</evidence>
<comment type="cofactor">
    <cofactor evidence="14 15">
        <name>Mg(2+)</name>
        <dbReference type="ChEBI" id="CHEBI:18420"/>
    </cofactor>
    <text evidence="14 15">Binds 1 Mg(2+) ion per subunit.</text>
</comment>
<dbReference type="SFLD" id="SFLDS00003">
    <property type="entry name" value="Haloacid_Dehalogenase"/>
    <property type="match status" value="1"/>
</dbReference>
<comment type="caution">
    <text evidence="17">The sequence shown here is derived from an EMBL/GenBank/DDBJ whole genome shotgun (WGS) entry which is preliminary data.</text>
</comment>
<keyword evidence="11" id="KW-0539">Nucleus</keyword>
<comment type="similarity">
    <text evidence="2 15">Belongs to the HAD-like hydrolase superfamily. EYA family.</text>
</comment>
<dbReference type="InterPro" id="IPR038102">
    <property type="entry name" value="EYA_dom_sf"/>
</dbReference>
<feature type="binding site" evidence="14">
    <location>
        <position position="329"/>
    </location>
    <ligand>
        <name>Mg(2+)</name>
        <dbReference type="ChEBI" id="CHEBI:18420"/>
    </ligand>
</feature>
<dbReference type="InterPro" id="IPR042577">
    <property type="entry name" value="EYA_dom_metazoan"/>
</dbReference>
<keyword evidence="6 14" id="KW-0460">Magnesium</keyword>
<proteinExistence type="inferred from homology"/>
<comment type="subcellular location">
    <subcellularLocation>
        <location evidence="1">Nucleus</location>
    </subcellularLocation>
</comment>
<evidence type="ECO:0000256" key="8">
    <source>
        <dbReference type="ARBA" id="ARBA00023015"/>
    </source>
</evidence>
<evidence type="ECO:0000256" key="6">
    <source>
        <dbReference type="ARBA" id="ARBA00022842"/>
    </source>
</evidence>
<organism evidence="17 18">
    <name type="scientific">Scophthalmus maximus</name>
    <name type="common">Turbot</name>
    <name type="synonym">Psetta maxima</name>
    <dbReference type="NCBI Taxonomy" id="52904"/>
    <lineage>
        <taxon>Eukaryota</taxon>
        <taxon>Metazoa</taxon>
        <taxon>Chordata</taxon>
        <taxon>Craniata</taxon>
        <taxon>Vertebrata</taxon>
        <taxon>Euteleostomi</taxon>
        <taxon>Actinopterygii</taxon>
        <taxon>Neopterygii</taxon>
        <taxon>Teleostei</taxon>
        <taxon>Neoteleostei</taxon>
        <taxon>Acanthomorphata</taxon>
        <taxon>Carangaria</taxon>
        <taxon>Pleuronectiformes</taxon>
        <taxon>Pleuronectoidei</taxon>
        <taxon>Scophthalmidae</taxon>
        <taxon>Scophthalmus</taxon>
    </lineage>
</organism>
<dbReference type="Pfam" id="PF00702">
    <property type="entry name" value="Hydrolase"/>
    <property type="match status" value="1"/>
</dbReference>
<evidence type="ECO:0000256" key="9">
    <source>
        <dbReference type="ARBA" id="ARBA00023159"/>
    </source>
</evidence>
<dbReference type="CDD" id="cd02601">
    <property type="entry name" value="HAD_Eya"/>
    <property type="match status" value="1"/>
</dbReference>
<dbReference type="InterPro" id="IPR006545">
    <property type="entry name" value="EYA_dom"/>
</dbReference>
<sequence>MPVKKSHSASHVPDPSDTRSMEMQDLASPHNRVGGGDSTGSKLDKNNLGSPSITTNGTGVKTEPMNNSDTVTTTGDTALDTYAGSVITSSGYSPRSAHQYSPPLYPSKPYPHILSTPAAPPMPTYAGQPQFSSMQQSSVYTAYSQTGQAYGLSSYDLGVMLPGIKTESGLAQSQSPLQTGLSYSPGFTTPQPGQTAYSPYQMPGSSFTPSSGLYTTNNSDYPSYTTFGQNQYAQYYSSSTYGTYMTSNSVDGTGSTAAYQLQDPSPAMTGQAAELHPGDFDTVQSPSTPIKELDDRACRSGGSKTRGRGRKNNPSPPPDSDLERVFVWDLDETIIVFHSLLTGSYAQKYGKDPPMAVTLGLRMEEMIFNLADTHLFFNDLEECDQVHIDDVSSDDNGQDLSTYSFATDGFHAAATSANLCLATGVRGGVDWMRKLAFRYRRVKELYSTYKNNVGGLLGPAKRDAWLQLRAEVEALTDSWLTHALKSLSIISSRSNCVNVLVTTTQLIPALAKVLLYSLGSVFPIENIYSATKIGKESCFERIMQRFGRKVVYVVIGDGVEEEQAAKKHNMPFWRISSHSDLLALHQALEFEYL</sequence>
<evidence type="ECO:0000256" key="11">
    <source>
        <dbReference type="ARBA" id="ARBA00023242"/>
    </source>
</evidence>
<feature type="active site" description="Proton donor" evidence="13">
    <location>
        <position position="331"/>
    </location>
</feature>
<evidence type="ECO:0000313" key="18">
    <source>
        <dbReference type="Proteomes" id="UP000438429"/>
    </source>
</evidence>
<evidence type="ECO:0000256" key="14">
    <source>
        <dbReference type="PIRSR" id="PIRSR628472-2"/>
    </source>
</evidence>
<dbReference type="NCBIfam" id="TIGR01658">
    <property type="entry name" value="EYA-cons_domain"/>
    <property type="match status" value="1"/>
</dbReference>